<evidence type="ECO:0000313" key="5">
    <source>
        <dbReference type="EMBL" id="MET7029023.1"/>
    </source>
</evidence>
<dbReference type="InterPro" id="IPR010016">
    <property type="entry name" value="PxpB"/>
</dbReference>
<dbReference type="SUPFAM" id="SSF50891">
    <property type="entry name" value="Cyclophilin-like"/>
    <property type="match status" value="1"/>
</dbReference>
<protein>
    <submittedName>
        <fullName evidence="5">5-oxoprolinase subunit PxpB</fullName>
        <ecNumber evidence="5">3.5.2.9</ecNumber>
    </submittedName>
</protein>
<keyword evidence="1" id="KW-0547">Nucleotide-binding</keyword>
<evidence type="ECO:0000313" key="6">
    <source>
        <dbReference type="Proteomes" id="UP001549773"/>
    </source>
</evidence>
<gene>
    <name evidence="5" type="primary">pxpB</name>
    <name evidence="5" type="ORF">ABXZ32_06440</name>
</gene>
<dbReference type="SMART" id="SM00796">
    <property type="entry name" value="AHS1"/>
    <property type="match status" value="1"/>
</dbReference>
<dbReference type="Pfam" id="PF02682">
    <property type="entry name" value="CT_C_D"/>
    <property type="match status" value="1"/>
</dbReference>
<dbReference type="Gene3D" id="2.40.100.10">
    <property type="entry name" value="Cyclophilin-like"/>
    <property type="match status" value="1"/>
</dbReference>
<dbReference type="PANTHER" id="PTHR34698:SF2">
    <property type="entry name" value="5-OXOPROLINASE SUBUNIT B"/>
    <property type="match status" value="1"/>
</dbReference>
<organism evidence="5 6">
    <name type="scientific">Sediminicola luteus</name>
    <dbReference type="NCBI Taxonomy" id="319238"/>
    <lineage>
        <taxon>Bacteria</taxon>
        <taxon>Pseudomonadati</taxon>
        <taxon>Bacteroidota</taxon>
        <taxon>Flavobacteriia</taxon>
        <taxon>Flavobacteriales</taxon>
        <taxon>Flavobacteriaceae</taxon>
        <taxon>Sediminicola</taxon>
    </lineage>
</organism>
<proteinExistence type="predicted"/>
<keyword evidence="3" id="KW-0067">ATP-binding</keyword>
<sequence>MSPFIISIRPFGDFAVLVEWPNIVEEQILNDILSFIHHLKTNHLNEKEWEMVPAYNSLALIHRTGKIEYKIFSKEVKEWYSQKSGDYVIEKYLWELPVCYEGDFAVDLMEVSEKLGMSPKEVISLHTKHVYTVYGIGFLPGFMYLGGLPQSLEIVRRETPRLKVEQGSVGLAGKQTGIYPQESPGGWNIIGNCPVPLFNKDNENPCFVNVGDKIKFYSITKGEHDLLKLQGEVGIYKLKKTKVDA</sequence>
<comment type="caution">
    <text evidence="5">The sequence shown here is derived from an EMBL/GenBank/DDBJ whole genome shotgun (WGS) entry which is preliminary data.</text>
</comment>
<reference evidence="5 6" key="1">
    <citation type="submission" date="2024-07" db="EMBL/GenBank/DDBJ databases">
        <title>The genome sequence of type strain Sediminicola luteus GDMCC 1.2596T.</title>
        <authorList>
            <person name="Liu Y."/>
        </authorList>
    </citation>
    <scope>NUCLEOTIDE SEQUENCE [LARGE SCALE GENOMIC DNA]</scope>
    <source>
        <strain evidence="5 6">GDMCC 1.2596</strain>
    </source>
</reference>
<dbReference type="InterPro" id="IPR029000">
    <property type="entry name" value="Cyclophilin-like_dom_sf"/>
</dbReference>
<dbReference type="InterPro" id="IPR003833">
    <property type="entry name" value="CT_C_D"/>
</dbReference>
<evidence type="ECO:0000259" key="4">
    <source>
        <dbReference type="SMART" id="SM00796"/>
    </source>
</evidence>
<dbReference type="NCBIfam" id="TIGR00370">
    <property type="entry name" value="5-oxoprolinase subunit PxpB"/>
    <property type="match status" value="1"/>
</dbReference>
<evidence type="ECO:0000256" key="3">
    <source>
        <dbReference type="ARBA" id="ARBA00022840"/>
    </source>
</evidence>
<dbReference type="EMBL" id="JBEWYP010000003">
    <property type="protein sequence ID" value="MET7029023.1"/>
    <property type="molecule type" value="Genomic_DNA"/>
</dbReference>
<evidence type="ECO:0000256" key="2">
    <source>
        <dbReference type="ARBA" id="ARBA00022801"/>
    </source>
</evidence>
<dbReference type="GO" id="GO:0017168">
    <property type="term" value="F:5-oxoprolinase (ATP-hydrolyzing) activity"/>
    <property type="evidence" value="ECO:0007669"/>
    <property type="project" value="UniProtKB-EC"/>
</dbReference>
<keyword evidence="2 5" id="KW-0378">Hydrolase</keyword>
<dbReference type="EC" id="3.5.2.9" evidence="5"/>
<name>A0ABV2TUS8_9FLAO</name>
<dbReference type="PANTHER" id="PTHR34698">
    <property type="entry name" value="5-OXOPROLINASE SUBUNIT B"/>
    <property type="match status" value="1"/>
</dbReference>
<keyword evidence="6" id="KW-1185">Reference proteome</keyword>
<evidence type="ECO:0000256" key="1">
    <source>
        <dbReference type="ARBA" id="ARBA00022741"/>
    </source>
</evidence>
<feature type="domain" description="Carboxyltransferase" evidence="4">
    <location>
        <begin position="6"/>
        <end position="208"/>
    </location>
</feature>
<dbReference type="Gene3D" id="3.30.1360.40">
    <property type="match status" value="1"/>
</dbReference>
<dbReference type="RefSeq" id="WP_354617849.1">
    <property type="nucleotide sequence ID" value="NZ_JBEWYP010000003.1"/>
</dbReference>
<dbReference type="Proteomes" id="UP001549773">
    <property type="component" value="Unassembled WGS sequence"/>
</dbReference>
<accession>A0ABV2TUS8</accession>
<dbReference type="SUPFAM" id="SSF160467">
    <property type="entry name" value="PH0987 N-terminal domain-like"/>
    <property type="match status" value="1"/>
</dbReference>